<protein>
    <submittedName>
        <fullName evidence="2">Glycosyl transferase family 2</fullName>
    </submittedName>
</protein>
<evidence type="ECO:0000313" key="3">
    <source>
        <dbReference type="Proteomes" id="UP000187323"/>
    </source>
</evidence>
<dbReference type="PANTHER" id="PTHR43179">
    <property type="entry name" value="RHAMNOSYLTRANSFERASE WBBL"/>
    <property type="match status" value="1"/>
</dbReference>
<proteinExistence type="predicted"/>
<feature type="domain" description="Glycosyltransferase 2-like" evidence="1">
    <location>
        <begin position="214"/>
        <end position="374"/>
    </location>
</feature>
<dbReference type="InterPro" id="IPR029044">
    <property type="entry name" value="Nucleotide-diphossugar_trans"/>
</dbReference>
<dbReference type="AlphaFoldDB" id="A0AB36J7J9"/>
<feature type="domain" description="Glycosyltransferase 2-like" evidence="1">
    <location>
        <begin position="471"/>
        <end position="651"/>
    </location>
</feature>
<dbReference type="SUPFAM" id="SSF53448">
    <property type="entry name" value="Nucleotide-diphospho-sugar transferases"/>
    <property type="match status" value="2"/>
</dbReference>
<keyword evidence="2" id="KW-0808">Transferase</keyword>
<dbReference type="EMBL" id="MPTO01000023">
    <property type="protein sequence ID" value="OME15085.1"/>
    <property type="molecule type" value="Genomic_DNA"/>
</dbReference>
<dbReference type="PANTHER" id="PTHR43179:SF7">
    <property type="entry name" value="RHAMNOSYLTRANSFERASE WBBL"/>
    <property type="match status" value="1"/>
</dbReference>
<name>A0AB36J7J9_9BACL</name>
<comment type="caution">
    <text evidence="2">The sequence shown here is derived from an EMBL/GenBank/DDBJ whole genome shotgun (WGS) entry which is preliminary data.</text>
</comment>
<dbReference type="Pfam" id="PF00535">
    <property type="entry name" value="Glycos_transf_2"/>
    <property type="match status" value="2"/>
</dbReference>
<dbReference type="CDD" id="cd04184">
    <property type="entry name" value="GT2_RfbC_Mx_like"/>
    <property type="match status" value="1"/>
</dbReference>
<dbReference type="Gene3D" id="3.90.550.10">
    <property type="entry name" value="Spore Coat Polysaccharide Biosynthesis Protein SpsA, Chain A"/>
    <property type="match status" value="2"/>
</dbReference>
<organism evidence="2 3">
    <name type="scientific">Paenibacillus odorifer</name>
    <dbReference type="NCBI Taxonomy" id="189426"/>
    <lineage>
        <taxon>Bacteria</taxon>
        <taxon>Bacillati</taxon>
        <taxon>Bacillota</taxon>
        <taxon>Bacilli</taxon>
        <taxon>Bacillales</taxon>
        <taxon>Paenibacillaceae</taxon>
        <taxon>Paenibacillus</taxon>
    </lineage>
</organism>
<dbReference type="Proteomes" id="UP000187323">
    <property type="component" value="Unassembled WGS sequence"/>
</dbReference>
<gene>
    <name evidence="2" type="ORF">BSK47_22605</name>
</gene>
<sequence length="743" mass="84373">MAGVFGFRSTLHPLPVSDLKKVNGTWISLGTDPAFILEGKFYCGWNIISWNSVCSDSIPVKLYWDDGAGFSEEKSMNLASISAGESKYKSIFHIPIGVKKLRLDPGDREFEFKMEKVLIKKTIKHYLILKSILNILKQRGLNIKTIKILLHKALTVYKAQGLAGLKQKIKIVQENKLDTNNSYQVWLTRNAVTPSAYQEANESMKNFNYNPLISVILPVYNVDEVWLRKCIDSVVGQIYTNWELCISDDASPKMHIKNVLKEYEEQDARIKVVFRKTNGHISENSNSALQIASGEFIALLDHDDELASTALFEVVKLLNTYPDADMIYTDEDKIGVNGERHSPYFKPDWSPDLILSHMYTCHLGIYRKEIVDQIGGFRKGYEGSQDYDLVLRFTELTERIHHLPKILYHWRSIPESTASGSGAKNYTHYAGVRALEDTIKRRGIDGKVQEIDGYPNMYRIHYNLSEEPLVSIIIPTKDGSGILDLCLESIVNKTNYSNYEIIIVDNGSKDEETFSVFEKWEQRLNDNLKIIPLDIPFNYSKINNVAVQASNGSLILLLNNDIEIISPNWLEEMVGYTLRPNTGAVGAKLYYPDRTIQHSGVIMGLGGVAGHAFRTCNEFDPGYFGMLLTNRNSSVVTAACLMVRKEVFNEVGGLEEDLSVAFNDVDFCLKLIDKGYYNVCLNNVSLYHHESKTRGAEDTAEKKARFMQEIEYMLEKWPGYIKADPYYNINLSLESDKAYSLKI</sequence>
<dbReference type="GO" id="GO:0016757">
    <property type="term" value="F:glycosyltransferase activity"/>
    <property type="evidence" value="ECO:0007669"/>
    <property type="project" value="UniProtKB-KW"/>
</dbReference>
<evidence type="ECO:0000259" key="1">
    <source>
        <dbReference type="Pfam" id="PF00535"/>
    </source>
</evidence>
<reference evidence="2 3" key="1">
    <citation type="submission" date="2016-10" db="EMBL/GenBank/DDBJ databases">
        <title>Paenibacillus species isolates.</title>
        <authorList>
            <person name="Beno S.M."/>
        </authorList>
    </citation>
    <scope>NUCLEOTIDE SEQUENCE [LARGE SCALE GENOMIC DNA]</scope>
    <source>
        <strain evidence="2 3">FSL H7-0918</strain>
    </source>
</reference>
<accession>A0AB36J7J9</accession>
<dbReference type="CDD" id="cd04186">
    <property type="entry name" value="GT_2_like_c"/>
    <property type="match status" value="1"/>
</dbReference>
<evidence type="ECO:0000313" key="2">
    <source>
        <dbReference type="EMBL" id="OME15085.1"/>
    </source>
</evidence>
<dbReference type="InterPro" id="IPR001173">
    <property type="entry name" value="Glyco_trans_2-like"/>
</dbReference>